<reference evidence="1" key="1">
    <citation type="submission" date="2022-06" db="EMBL/GenBank/DDBJ databases">
        <title>Phylogenomic reconstructions and comparative analyses of Kickxellomycotina fungi.</title>
        <authorList>
            <person name="Reynolds N.K."/>
            <person name="Stajich J.E."/>
            <person name="Barry K."/>
            <person name="Grigoriev I.V."/>
            <person name="Crous P."/>
            <person name="Smith M.E."/>
        </authorList>
    </citation>
    <scope>NUCLEOTIDE SEQUENCE</scope>
    <source>
        <strain evidence="1">RSA 2271</strain>
    </source>
</reference>
<dbReference type="Proteomes" id="UP001145114">
    <property type="component" value="Unassembled WGS sequence"/>
</dbReference>
<evidence type="ECO:0000313" key="1">
    <source>
        <dbReference type="EMBL" id="KAJ1673032.1"/>
    </source>
</evidence>
<sequence>MTTMPVVYEPSSLASIDTGFCADCVEFYPQVGTPNQRFVIGTYQLETPADNPQRLGRLIVCDLVPEWPDSAKYRIVQRQVLDTCAVFDIKWCYRPIDGRLVLGQAGADGHLRLYADCSDSDQQAVLREIAVTDSDITDGSVMCLSLDWSNRVFAGGGPEIVTSHSDGSVKVHSLGSAGLDVRESWAAHEFEAWIAAFDYWSPNVVYTGGDDARLRVWDRRANTGSPHCMATSKKHSAGVCSIQSNFHCQHLLATGSYDEHVLVWDTRNMRAPLGDWHVGGGVWRLKWHPSDPWQLLAAGMHNGFHIAKINVGFTIHSELGGSKVELEAGSACTISEMAAFMQHESLAYGVDWCQCPETPTESVQAGWLVGSCSFYDHIFHLWRA</sequence>
<keyword evidence="2" id="KW-1185">Reference proteome</keyword>
<evidence type="ECO:0000313" key="2">
    <source>
        <dbReference type="Proteomes" id="UP001145114"/>
    </source>
</evidence>
<organism evidence="1 2">
    <name type="scientific">Spiromyces aspiralis</name>
    <dbReference type="NCBI Taxonomy" id="68401"/>
    <lineage>
        <taxon>Eukaryota</taxon>
        <taxon>Fungi</taxon>
        <taxon>Fungi incertae sedis</taxon>
        <taxon>Zoopagomycota</taxon>
        <taxon>Kickxellomycotina</taxon>
        <taxon>Kickxellomycetes</taxon>
        <taxon>Kickxellales</taxon>
        <taxon>Kickxellaceae</taxon>
        <taxon>Spiromyces</taxon>
    </lineage>
</organism>
<comment type="caution">
    <text evidence="1">The sequence shown here is derived from an EMBL/GenBank/DDBJ whole genome shotgun (WGS) entry which is preliminary data.</text>
</comment>
<accession>A0ACC1HCM9</accession>
<protein>
    <submittedName>
        <fullName evidence="1">Uncharacterized protein</fullName>
    </submittedName>
</protein>
<dbReference type="EMBL" id="JAMZIH010007484">
    <property type="protein sequence ID" value="KAJ1673032.1"/>
    <property type="molecule type" value="Genomic_DNA"/>
</dbReference>
<gene>
    <name evidence="1" type="ORF">EV182_006018</name>
</gene>
<proteinExistence type="predicted"/>
<name>A0ACC1HCM9_9FUNG</name>